<comment type="similarity">
    <text evidence="1">Belongs to the LytR/CpsA/Psr (LCP) family.</text>
</comment>
<accession>A0A927R6K5</accession>
<evidence type="ECO:0000313" key="5">
    <source>
        <dbReference type="EMBL" id="MBE1604532.1"/>
    </source>
</evidence>
<dbReference type="Pfam" id="PF03816">
    <property type="entry name" value="LytR_cpsA_psr"/>
    <property type="match status" value="1"/>
</dbReference>
<dbReference type="InterPro" id="IPR004474">
    <property type="entry name" value="LytR_CpsA_psr"/>
</dbReference>
<keyword evidence="3" id="KW-0812">Transmembrane</keyword>
<dbReference type="Proteomes" id="UP000638648">
    <property type="component" value="Unassembled WGS sequence"/>
</dbReference>
<feature type="transmembrane region" description="Helical" evidence="3">
    <location>
        <begin position="51"/>
        <end position="76"/>
    </location>
</feature>
<comment type="caution">
    <text evidence="5">The sequence shown here is derived from an EMBL/GenBank/DDBJ whole genome shotgun (WGS) entry which is preliminary data.</text>
</comment>
<keyword evidence="3" id="KW-1133">Transmembrane helix</keyword>
<dbReference type="NCBIfam" id="TIGR00350">
    <property type="entry name" value="lytR_cpsA_psr"/>
    <property type="match status" value="1"/>
</dbReference>
<dbReference type="RefSeq" id="WP_337917492.1">
    <property type="nucleotide sequence ID" value="NZ_BAABJL010000126.1"/>
</dbReference>
<dbReference type="EMBL" id="JADBEM010000001">
    <property type="protein sequence ID" value="MBE1604532.1"/>
    <property type="molecule type" value="Genomic_DNA"/>
</dbReference>
<evidence type="ECO:0000256" key="2">
    <source>
        <dbReference type="SAM" id="MobiDB-lite"/>
    </source>
</evidence>
<reference evidence="5" key="1">
    <citation type="submission" date="2020-10" db="EMBL/GenBank/DDBJ databases">
        <title>Sequencing the genomes of 1000 actinobacteria strains.</title>
        <authorList>
            <person name="Klenk H.-P."/>
        </authorList>
    </citation>
    <scope>NUCLEOTIDE SEQUENCE</scope>
    <source>
        <strain evidence="5">DSM 45354</strain>
    </source>
</reference>
<feature type="region of interest" description="Disordered" evidence="2">
    <location>
        <begin position="472"/>
        <end position="491"/>
    </location>
</feature>
<dbReference type="AlphaFoldDB" id="A0A927R6K5"/>
<protein>
    <submittedName>
        <fullName evidence="5">LCP family protein required for cell wall assembly</fullName>
    </submittedName>
</protein>
<keyword evidence="6" id="KW-1185">Reference proteome</keyword>
<evidence type="ECO:0000256" key="3">
    <source>
        <dbReference type="SAM" id="Phobius"/>
    </source>
</evidence>
<dbReference type="PANTHER" id="PTHR33392">
    <property type="entry name" value="POLYISOPRENYL-TEICHOIC ACID--PEPTIDOGLYCAN TEICHOIC ACID TRANSFERASE TAGU"/>
    <property type="match status" value="1"/>
</dbReference>
<evidence type="ECO:0000256" key="1">
    <source>
        <dbReference type="ARBA" id="ARBA00006068"/>
    </source>
</evidence>
<dbReference type="InterPro" id="IPR050922">
    <property type="entry name" value="LytR/CpsA/Psr_CW_biosynth"/>
</dbReference>
<proteinExistence type="inferred from homology"/>
<keyword evidence="3" id="KW-0472">Membrane</keyword>
<feature type="transmembrane region" description="Helical" evidence="3">
    <location>
        <begin position="16"/>
        <end position="36"/>
    </location>
</feature>
<feature type="transmembrane region" description="Helical" evidence="3">
    <location>
        <begin position="88"/>
        <end position="113"/>
    </location>
</feature>
<feature type="region of interest" description="Disordered" evidence="2">
    <location>
        <begin position="129"/>
        <end position="170"/>
    </location>
</feature>
<dbReference type="PANTHER" id="PTHR33392:SF6">
    <property type="entry name" value="POLYISOPRENYL-TEICHOIC ACID--PEPTIDOGLYCAN TEICHOIC ACID TRANSFERASE TAGU"/>
    <property type="match status" value="1"/>
</dbReference>
<evidence type="ECO:0000259" key="4">
    <source>
        <dbReference type="Pfam" id="PF03816"/>
    </source>
</evidence>
<evidence type="ECO:0000313" key="6">
    <source>
        <dbReference type="Proteomes" id="UP000638648"/>
    </source>
</evidence>
<feature type="domain" description="Cell envelope-related transcriptional attenuator" evidence="4">
    <location>
        <begin position="193"/>
        <end position="374"/>
    </location>
</feature>
<dbReference type="Gene3D" id="3.40.630.190">
    <property type="entry name" value="LCP protein"/>
    <property type="match status" value="1"/>
</dbReference>
<sequence>MVLPGVVLWIAGRRKVGGLINVLVLASCAAVAYMIMNERLTLLHWAVQPRALVVVTAALCGLAVVWTALIVATYRSVRPTTATIPQRLLGSVVVGVLTLAVLTPLAVGGRYALTQRDLIQTVFAAPASPNDNARSGADGSEQAGGRDTGVDTPAPDQGTSRANRAPADPWNGRTRVNVLLLGGDGGSDRVGIRTDTVILASIDTRTGHTVLFSLPRNLERIPFEAGSVLAKAYPGGIYAGAGDQLEWMLTSIYENVPQAHPGLLKGPHPGAQATKLAVSGALNLPIDYYALVNLKGFEALVDALGGITVNVNERVAIGGEADANLKPWGYIERGPNQHMDGWTALWFARGRYGAADWDRMLRQRCVIKAIVDQANPINFLTRYEKLAAASKQIITTDIPAQVLPNLVDLSLKVKDTGNLTNIAFTNDVIHVANPDYKLIRSMVQNAIKESAKSTSGSKSADSLNDVCAYKGKQSGDAATSEARVTRAQNGT</sequence>
<gene>
    <name evidence="5" type="ORF">HEB94_001380</name>
</gene>
<organism evidence="5 6">
    <name type="scientific">Actinopolymorpha pittospori</name>
    <dbReference type="NCBI Taxonomy" id="648752"/>
    <lineage>
        <taxon>Bacteria</taxon>
        <taxon>Bacillati</taxon>
        <taxon>Actinomycetota</taxon>
        <taxon>Actinomycetes</taxon>
        <taxon>Propionibacteriales</taxon>
        <taxon>Actinopolymorphaceae</taxon>
        <taxon>Actinopolymorpha</taxon>
    </lineage>
</organism>
<name>A0A927R6K5_9ACTN</name>